<evidence type="ECO:0000256" key="5">
    <source>
        <dbReference type="ARBA" id="ARBA00022989"/>
    </source>
</evidence>
<keyword evidence="4 8" id="KW-0812">Transmembrane</keyword>
<keyword evidence="2" id="KW-1003">Cell membrane</keyword>
<accession>A0A255ZRE1</accession>
<dbReference type="InterPro" id="IPR036514">
    <property type="entry name" value="SGNH_hydro_sf"/>
</dbReference>
<keyword evidence="3" id="KW-0808">Transferase</keyword>
<organism evidence="11 12">
    <name type="scientific">Flavobacterium aurantiibacter</name>
    <dbReference type="NCBI Taxonomy" id="2023067"/>
    <lineage>
        <taxon>Bacteria</taxon>
        <taxon>Pseudomonadati</taxon>
        <taxon>Bacteroidota</taxon>
        <taxon>Flavobacteriia</taxon>
        <taxon>Flavobacteriales</taxon>
        <taxon>Flavobacteriaceae</taxon>
        <taxon>Flavobacterium</taxon>
    </lineage>
</organism>
<protein>
    <recommendedName>
        <fullName evidence="13">Acyltransferase</fullName>
    </recommendedName>
</protein>
<proteinExistence type="predicted"/>
<dbReference type="GO" id="GO:0016788">
    <property type="term" value="F:hydrolase activity, acting on ester bonds"/>
    <property type="evidence" value="ECO:0007669"/>
    <property type="project" value="UniProtKB-ARBA"/>
</dbReference>
<evidence type="ECO:0000313" key="11">
    <source>
        <dbReference type="EMBL" id="OYQ43959.1"/>
    </source>
</evidence>
<feature type="domain" description="SGNH" evidence="10">
    <location>
        <begin position="420"/>
        <end position="642"/>
    </location>
</feature>
<dbReference type="Pfam" id="PF01757">
    <property type="entry name" value="Acyl_transf_3"/>
    <property type="match status" value="1"/>
</dbReference>
<evidence type="ECO:0000256" key="6">
    <source>
        <dbReference type="ARBA" id="ARBA00023136"/>
    </source>
</evidence>
<feature type="transmembrane region" description="Helical" evidence="8">
    <location>
        <begin position="12"/>
        <end position="28"/>
    </location>
</feature>
<gene>
    <name evidence="11" type="ORF">CHX27_08290</name>
</gene>
<dbReference type="GO" id="GO:0016747">
    <property type="term" value="F:acyltransferase activity, transferring groups other than amino-acyl groups"/>
    <property type="evidence" value="ECO:0007669"/>
    <property type="project" value="InterPro"/>
</dbReference>
<feature type="transmembrane region" description="Helical" evidence="8">
    <location>
        <begin position="246"/>
        <end position="264"/>
    </location>
</feature>
<evidence type="ECO:0000256" key="7">
    <source>
        <dbReference type="ARBA" id="ARBA00023315"/>
    </source>
</evidence>
<dbReference type="EMBL" id="NOXX01000195">
    <property type="protein sequence ID" value="OYQ43959.1"/>
    <property type="molecule type" value="Genomic_DNA"/>
</dbReference>
<dbReference type="AlphaFoldDB" id="A0A255ZRE1"/>
<evidence type="ECO:0008006" key="13">
    <source>
        <dbReference type="Google" id="ProtNLM"/>
    </source>
</evidence>
<feature type="transmembrane region" description="Helical" evidence="8">
    <location>
        <begin position="221"/>
        <end position="240"/>
    </location>
</feature>
<keyword evidence="7" id="KW-0012">Acyltransferase</keyword>
<evidence type="ECO:0000256" key="3">
    <source>
        <dbReference type="ARBA" id="ARBA00022679"/>
    </source>
</evidence>
<dbReference type="PANTHER" id="PTHR23028">
    <property type="entry name" value="ACETYLTRANSFERASE"/>
    <property type="match status" value="1"/>
</dbReference>
<dbReference type="GO" id="GO:0005886">
    <property type="term" value="C:plasma membrane"/>
    <property type="evidence" value="ECO:0007669"/>
    <property type="project" value="UniProtKB-SubCell"/>
</dbReference>
<dbReference type="Pfam" id="PF19040">
    <property type="entry name" value="SGNH"/>
    <property type="match status" value="1"/>
</dbReference>
<dbReference type="OrthoDB" id="290051at2"/>
<reference evidence="11 12" key="1">
    <citation type="submission" date="2017-07" db="EMBL/GenBank/DDBJ databases">
        <title>Flavobacterium cyanobacteriorum sp. nov., isolated from cyanobacterial aggregates in a eutrophic lake.</title>
        <authorList>
            <person name="Cai H."/>
        </authorList>
    </citation>
    <scope>NUCLEOTIDE SEQUENCE [LARGE SCALE GENOMIC DNA]</scope>
    <source>
        <strain evidence="11 12">TH167</strain>
    </source>
</reference>
<feature type="transmembrane region" description="Helical" evidence="8">
    <location>
        <begin position="136"/>
        <end position="157"/>
    </location>
</feature>
<evidence type="ECO:0000313" key="12">
    <source>
        <dbReference type="Proteomes" id="UP000216035"/>
    </source>
</evidence>
<dbReference type="InterPro" id="IPR002656">
    <property type="entry name" value="Acyl_transf_3_dom"/>
</dbReference>
<name>A0A255ZRE1_9FLAO</name>
<evidence type="ECO:0000256" key="1">
    <source>
        <dbReference type="ARBA" id="ARBA00004651"/>
    </source>
</evidence>
<dbReference type="Gene3D" id="3.40.50.1110">
    <property type="entry name" value="SGNH hydrolase"/>
    <property type="match status" value="1"/>
</dbReference>
<evidence type="ECO:0000259" key="9">
    <source>
        <dbReference type="Pfam" id="PF01757"/>
    </source>
</evidence>
<dbReference type="GO" id="GO:0009103">
    <property type="term" value="P:lipopolysaccharide biosynthetic process"/>
    <property type="evidence" value="ECO:0007669"/>
    <property type="project" value="TreeGrafter"/>
</dbReference>
<keyword evidence="12" id="KW-1185">Reference proteome</keyword>
<dbReference type="InterPro" id="IPR043968">
    <property type="entry name" value="SGNH"/>
</dbReference>
<feature type="transmembrane region" description="Helical" evidence="8">
    <location>
        <begin position="34"/>
        <end position="54"/>
    </location>
</feature>
<feature type="domain" description="Acyltransferase 3" evidence="9">
    <location>
        <begin position="8"/>
        <end position="329"/>
    </location>
</feature>
<feature type="transmembrane region" description="Helical" evidence="8">
    <location>
        <begin position="313"/>
        <end position="332"/>
    </location>
</feature>
<dbReference type="SUPFAM" id="SSF52266">
    <property type="entry name" value="SGNH hydrolase"/>
    <property type="match status" value="1"/>
</dbReference>
<keyword evidence="6 8" id="KW-0472">Membrane</keyword>
<evidence type="ECO:0000256" key="8">
    <source>
        <dbReference type="SAM" id="Phobius"/>
    </source>
</evidence>
<feature type="transmembrane region" description="Helical" evidence="8">
    <location>
        <begin position="75"/>
        <end position="95"/>
    </location>
</feature>
<dbReference type="RefSeq" id="WP_094486301.1">
    <property type="nucleotide sequence ID" value="NZ_NOXX01000195.1"/>
</dbReference>
<comment type="subcellular location">
    <subcellularLocation>
        <location evidence="1">Cell membrane</location>
        <topology evidence="1">Multi-pass membrane protein</topology>
    </subcellularLocation>
</comment>
<evidence type="ECO:0000256" key="2">
    <source>
        <dbReference type="ARBA" id="ARBA00022475"/>
    </source>
</evidence>
<keyword evidence="5 8" id="KW-1133">Transmembrane helix</keyword>
<comment type="caution">
    <text evidence="11">The sequence shown here is derived from an EMBL/GenBank/DDBJ whole genome shotgun (WGS) entry which is preliminary data.</text>
</comment>
<dbReference type="Proteomes" id="UP000216035">
    <property type="component" value="Unassembled WGS sequence"/>
</dbReference>
<dbReference type="InterPro" id="IPR050879">
    <property type="entry name" value="Acyltransferase_3"/>
</dbReference>
<feature type="transmembrane region" description="Helical" evidence="8">
    <location>
        <begin position="344"/>
        <end position="364"/>
    </location>
</feature>
<feature type="transmembrane region" description="Helical" evidence="8">
    <location>
        <begin position="285"/>
        <end position="301"/>
    </location>
</feature>
<evidence type="ECO:0000256" key="4">
    <source>
        <dbReference type="ARBA" id="ARBA00022692"/>
    </source>
</evidence>
<feature type="transmembrane region" description="Helical" evidence="8">
    <location>
        <begin position="169"/>
        <end position="186"/>
    </location>
</feature>
<evidence type="ECO:0000259" key="10">
    <source>
        <dbReference type="Pfam" id="PF19040"/>
    </source>
</evidence>
<dbReference type="PANTHER" id="PTHR23028:SF53">
    <property type="entry name" value="ACYL_TRANSF_3 DOMAIN-CONTAINING PROTEIN"/>
    <property type="match status" value="1"/>
</dbReference>
<sequence length="651" mass="73552">MSSLRYRPEIDGLRTIAVLPVIFFHLGFSAIAGGFYGVDVFFVISGYLITSLLLKDIQKGSFSFKEFWIRRVKRIMPALLFLVLVVLLVFPLLIFKGDLVYLVKDALSAIFSYANFHAYFSLGDYWGNKAESSSFLHAWSLSLEEQFYIVFPLFLFLLHKYNFSTRKGIAAVILFSLVLYTFGYYFNPDLTFYMLPSRAWELAFGGILATVSIDSEKIRPAISNLLAIAGLLFILSSYFLTTAGGISIVSFFPVLGTVLIILFAKSDHGLGRILSTTPMVYIGKLSYSLYLWHWPIIVLLKSHLKFQIAEETAIISALALTILFSLISYYFIETKTRTSAKGIQFVLVLLIANVSIAAFLNYGVVKEYKSDFDQVVFYGLQYDITPKIAPVSDENKTKRLGVFAPERDNKFKEAYKKGGIIFGDSSSTPKIIVLGDSHGAMWGKTLHDIANELGVSISFYTAVGNPPFFKIGESQQKGNKGFSAEQRSAYANNFLQSLKLWKPDFLVISCRWDSMDDEKWSDFYALLNYTKTIGIKVVILNQPPVIDIIGDRNSAQYLSYLKFKPKSLGPGYLPLLDSEAVLKANATIFRINEKYKNVVVVDIYRTYRKSDSALVSNGRKILYYDDDHLSYDGTQLLKDEILKVLKMQKLQ</sequence>